<dbReference type="GO" id="GO:0009055">
    <property type="term" value="F:electron transfer activity"/>
    <property type="evidence" value="ECO:0007669"/>
    <property type="project" value="InterPro"/>
</dbReference>
<sequence>MSLPSFLARNLGSAVGWSAAFAVLLLATAAPVLTAARAASVTLPKGDAISGRGYFEDRCTGCHSIVRNGFGPRLGDVYGRRVGSVAGFQYSQALRQKRFVWSEKSLDSWLSGPGQFLPGTRMGISIADQQIRADIIAYLKSHPSGQDE</sequence>
<evidence type="ECO:0000256" key="3">
    <source>
        <dbReference type="ARBA" id="ARBA00022723"/>
    </source>
</evidence>
<evidence type="ECO:0000256" key="6">
    <source>
        <dbReference type="PROSITE-ProRule" id="PRU00433"/>
    </source>
</evidence>
<accession>A0A1A5JSJ8</accession>
<gene>
    <name evidence="8" type="ORF">BAE39_03300</name>
</gene>
<evidence type="ECO:0000313" key="9">
    <source>
        <dbReference type="Proteomes" id="UP000093748"/>
    </source>
</evidence>
<dbReference type="PANTHER" id="PTHR11961">
    <property type="entry name" value="CYTOCHROME C"/>
    <property type="match status" value="1"/>
</dbReference>
<keyword evidence="3 6" id="KW-0479">Metal-binding</keyword>
<dbReference type="GO" id="GO:0020037">
    <property type="term" value="F:heme binding"/>
    <property type="evidence" value="ECO:0007669"/>
    <property type="project" value="InterPro"/>
</dbReference>
<dbReference type="Gene3D" id="1.10.760.10">
    <property type="entry name" value="Cytochrome c-like domain"/>
    <property type="match status" value="1"/>
</dbReference>
<dbReference type="InterPro" id="IPR009056">
    <property type="entry name" value="Cyt_c-like_dom"/>
</dbReference>
<proteinExistence type="predicted"/>
<evidence type="ECO:0000256" key="2">
    <source>
        <dbReference type="ARBA" id="ARBA00022617"/>
    </source>
</evidence>
<reference evidence="9" key="1">
    <citation type="submission" date="2016-06" db="EMBL/GenBank/DDBJ databases">
        <title>NZP2037 Pacbio-Illumina hybrid assembly.</title>
        <authorList>
            <person name="Ramsay J.P."/>
        </authorList>
    </citation>
    <scope>NUCLEOTIDE SEQUENCE [LARGE SCALE GENOMIC DNA]</scope>
    <source>
        <strain evidence="9">R7ANS::ICEMlSym2042</strain>
    </source>
</reference>
<dbReference type="Proteomes" id="UP000093748">
    <property type="component" value="Unassembled WGS sequence"/>
</dbReference>
<dbReference type="GO" id="GO:0046872">
    <property type="term" value="F:metal ion binding"/>
    <property type="evidence" value="ECO:0007669"/>
    <property type="project" value="UniProtKB-KW"/>
</dbReference>
<keyword evidence="2 6" id="KW-0349">Heme</keyword>
<evidence type="ECO:0000256" key="5">
    <source>
        <dbReference type="ARBA" id="ARBA00023004"/>
    </source>
</evidence>
<evidence type="ECO:0000259" key="7">
    <source>
        <dbReference type="PROSITE" id="PS51007"/>
    </source>
</evidence>
<dbReference type="Pfam" id="PF00034">
    <property type="entry name" value="Cytochrom_C"/>
    <property type="match status" value="1"/>
</dbReference>
<keyword evidence="4" id="KW-0249">Electron transport</keyword>
<feature type="domain" description="Cytochrome c" evidence="7">
    <location>
        <begin position="46"/>
        <end position="143"/>
    </location>
</feature>
<keyword evidence="5 6" id="KW-0408">Iron</keyword>
<dbReference type="SUPFAM" id="SSF46626">
    <property type="entry name" value="Cytochrome c"/>
    <property type="match status" value="1"/>
</dbReference>
<dbReference type="GeneID" id="66680843"/>
<evidence type="ECO:0000313" key="8">
    <source>
        <dbReference type="EMBL" id="OBP82590.1"/>
    </source>
</evidence>
<organism evidence="8 9">
    <name type="scientific">Rhizobium loti</name>
    <name type="common">Mesorhizobium loti</name>
    <dbReference type="NCBI Taxonomy" id="381"/>
    <lineage>
        <taxon>Bacteria</taxon>
        <taxon>Pseudomonadati</taxon>
        <taxon>Pseudomonadota</taxon>
        <taxon>Alphaproteobacteria</taxon>
        <taxon>Hyphomicrobiales</taxon>
        <taxon>Phyllobacteriaceae</taxon>
        <taxon>Mesorhizobium</taxon>
    </lineage>
</organism>
<keyword evidence="1" id="KW-0813">Transport</keyword>
<evidence type="ECO:0000256" key="4">
    <source>
        <dbReference type="ARBA" id="ARBA00022982"/>
    </source>
</evidence>
<dbReference type="InterPro" id="IPR036909">
    <property type="entry name" value="Cyt_c-like_dom_sf"/>
</dbReference>
<protein>
    <recommendedName>
        <fullName evidence="7">Cytochrome c domain-containing protein</fullName>
    </recommendedName>
</protein>
<evidence type="ECO:0000256" key="1">
    <source>
        <dbReference type="ARBA" id="ARBA00022448"/>
    </source>
</evidence>
<comment type="caution">
    <text evidence="8">The sequence shown here is derived from an EMBL/GenBank/DDBJ whole genome shotgun (WGS) entry which is preliminary data.</text>
</comment>
<dbReference type="EMBL" id="LZTJ01000001">
    <property type="protein sequence ID" value="OBP82590.1"/>
    <property type="molecule type" value="Genomic_DNA"/>
</dbReference>
<dbReference type="AlphaFoldDB" id="A0A1A5JSJ8"/>
<dbReference type="InterPro" id="IPR002327">
    <property type="entry name" value="Cyt_c_1A/1B"/>
</dbReference>
<name>A0A1A5JSJ8_RHILI</name>
<dbReference type="PROSITE" id="PS51007">
    <property type="entry name" value="CYTC"/>
    <property type="match status" value="1"/>
</dbReference>
<dbReference type="OrthoDB" id="9805828at2"/>
<dbReference type="RefSeq" id="WP_051402044.1">
    <property type="nucleotide sequence ID" value="NZ_LZTH01000002.1"/>
</dbReference>
<dbReference type="PRINTS" id="PR00604">
    <property type="entry name" value="CYTCHRMECIAB"/>
</dbReference>